<dbReference type="GO" id="GO:0004016">
    <property type="term" value="F:adenylate cyclase activity"/>
    <property type="evidence" value="ECO:0007669"/>
    <property type="project" value="UniProtKB-EC"/>
</dbReference>
<evidence type="ECO:0000259" key="20">
    <source>
        <dbReference type="PROSITE" id="PS50839"/>
    </source>
</evidence>
<dbReference type="PANTHER" id="PTHR11920">
    <property type="entry name" value="GUANYLYL CYCLASE"/>
    <property type="match status" value="1"/>
</dbReference>
<dbReference type="SUPFAM" id="SSF55073">
    <property type="entry name" value="Nucleotide cyclase"/>
    <property type="match status" value="1"/>
</dbReference>
<evidence type="ECO:0000256" key="16">
    <source>
        <dbReference type="ARBA" id="ARBA00064436"/>
    </source>
</evidence>
<evidence type="ECO:0000256" key="7">
    <source>
        <dbReference type="ARBA" id="ARBA00022741"/>
    </source>
</evidence>
<gene>
    <name evidence="21" type="ORF">ENR15_07960</name>
</gene>
<keyword evidence="8" id="KW-0067">ATP-binding</keyword>
<proteinExistence type="inferred from homology"/>
<keyword evidence="11" id="KW-0115">cAMP biosynthesis</keyword>
<dbReference type="GO" id="GO:0046872">
    <property type="term" value="F:metal ion binding"/>
    <property type="evidence" value="ECO:0007669"/>
    <property type="project" value="UniProtKB-KW"/>
</dbReference>
<sequence>MPKKPSLPWYRYLPAGLILGFGVSMSVAAFFMVWNWEDRRRNYEFLRGTEEIAKTLEGHFQSSLEAIRTVGDFALAAPTGSISSYQQFVQRPLNRHPSLDAVAWLPRFRECGDRVCRVGADKVGYQADNLEPFQITGQDGVGKLVPAPSKPEYFPIYYIEPRQTNTAYLGFDLSSVPAFRRAVEKAKNTGKMAIAGPVSWPPNGEGKPSLVAIEPLYGNPSRDGKKELQGYIMGVLRLGDLFPVAVSKSDLRYLNLYLCAETSDSPAQGNGLLAKSESLPLWSGAKDAVVNPENQCPGKAVRESLEQVFPNQTGTARSLVLVEDQQWQLYRLPTPDYEDVQTKHWRSWATLIIGLLWTHIPVTYLLTSLSRTAQIEQLASDRARQAEQLQQAFNQLAAEQIKSERLLLNILPAAIAQRLKQNTALIADSFPEVTVLFADIVGFTKLAERISASEVVQILNKIFSAFDGLAVSHNLEKIKTIGDAYMVVGGLPVSRPDHAEAIAEMALDMQDEIASFNAENRESFSMRIGIHSGPVVAGVIGANKFVYDLWGDTVNVASRMESHGIPGCIQMSEATYLRLRDKYIFTQRGTIRVKGKGDMTTYLLASRKANHQVSEAIATSPANPTFPTTPIVLSSAIATS</sequence>
<organism evidence="21">
    <name type="scientific">Planktothricoides sp. SpSt-374</name>
    <dbReference type="NCBI Taxonomy" id="2282167"/>
    <lineage>
        <taxon>Bacteria</taxon>
        <taxon>Bacillati</taxon>
        <taxon>Cyanobacteriota</taxon>
        <taxon>Cyanophyceae</taxon>
        <taxon>Oscillatoriophycideae</taxon>
        <taxon>Oscillatoriales</taxon>
        <taxon>Oscillatoriaceae</taxon>
        <taxon>Planktothricoides</taxon>
    </lineage>
</organism>
<reference evidence="21" key="1">
    <citation type="journal article" date="2020" name="mSystems">
        <title>Genome- and Community-Level Interaction Insights into Carbon Utilization and Element Cycling Functions of Hydrothermarchaeota in Hydrothermal Sediment.</title>
        <authorList>
            <person name="Zhou Z."/>
            <person name="Liu Y."/>
            <person name="Xu W."/>
            <person name="Pan J."/>
            <person name="Luo Z.H."/>
            <person name="Li M."/>
        </authorList>
    </citation>
    <scope>NUCLEOTIDE SEQUENCE [LARGE SCALE GENOMIC DNA]</scope>
    <source>
        <strain evidence="21">SpSt-374</strain>
    </source>
</reference>
<evidence type="ECO:0000259" key="19">
    <source>
        <dbReference type="PROSITE" id="PS50125"/>
    </source>
</evidence>
<keyword evidence="13 17" id="KW-0456">Lyase</keyword>
<dbReference type="Pfam" id="PF03924">
    <property type="entry name" value="CHASE"/>
    <property type="match status" value="1"/>
</dbReference>
<dbReference type="InterPro" id="IPR029787">
    <property type="entry name" value="Nucleotide_cyclase"/>
</dbReference>
<comment type="catalytic activity">
    <reaction evidence="1">
        <text>ATP = 3',5'-cyclic AMP + diphosphate</text>
        <dbReference type="Rhea" id="RHEA:15389"/>
        <dbReference type="ChEBI" id="CHEBI:30616"/>
        <dbReference type="ChEBI" id="CHEBI:33019"/>
        <dbReference type="ChEBI" id="CHEBI:58165"/>
        <dbReference type="EC" id="4.6.1.1"/>
    </reaction>
</comment>
<keyword evidence="10 18" id="KW-1133">Transmembrane helix</keyword>
<dbReference type="Gene3D" id="3.30.450.350">
    <property type="entry name" value="CHASE domain"/>
    <property type="match status" value="1"/>
</dbReference>
<evidence type="ECO:0000256" key="5">
    <source>
        <dbReference type="ARBA" id="ARBA00022692"/>
    </source>
</evidence>
<dbReference type="EMBL" id="DSPX01000078">
    <property type="protein sequence ID" value="HGG00575.1"/>
    <property type="molecule type" value="Genomic_DNA"/>
</dbReference>
<dbReference type="PANTHER" id="PTHR11920:SF335">
    <property type="entry name" value="GUANYLATE CYCLASE"/>
    <property type="match status" value="1"/>
</dbReference>
<comment type="caution">
    <text evidence="21">The sequence shown here is derived from an EMBL/GenBank/DDBJ whole genome shotgun (WGS) entry which is preliminary data.</text>
</comment>
<dbReference type="GO" id="GO:0035556">
    <property type="term" value="P:intracellular signal transduction"/>
    <property type="evidence" value="ECO:0007669"/>
    <property type="project" value="InterPro"/>
</dbReference>
<dbReference type="InterPro" id="IPR050401">
    <property type="entry name" value="Cyclic_nucleotide_synthase"/>
</dbReference>
<dbReference type="AlphaFoldDB" id="A0A7C3VRZ1"/>
<accession>A0A7C3VRZ1</accession>
<dbReference type="PROSITE" id="PS50125">
    <property type="entry name" value="GUANYLATE_CYCLASE_2"/>
    <property type="match status" value="1"/>
</dbReference>
<evidence type="ECO:0000256" key="9">
    <source>
        <dbReference type="ARBA" id="ARBA00022842"/>
    </source>
</evidence>
<comment type="subunit">
    <text evidence="16">Homodimer. Can also exist as monomer.</text>
</comment>
<dbReference type="InterPro" id="IPR042240">
    <property type="entry name" value="CHASE_sf"/>
</dbReference>
<dbReference type="CDD" id="cd07302">
    <property type="entry name" value="CHD"/>
    <property type="match status" value="1"/>
</dbReference>
<dbReference type="GO" id="GO:0006171">
    <property type="term" value="P:cAMP biosynthetic process"/>
    <property type="evidence" value="ECO:0007669"/>
    <property type="project" value="UniProtKB-KW"/>
</dbReference>
<dbReference type="EC" id="4.6.1.1" evidence="3"/>
<evidence type="ECO:0000256" key="15">
    <source>
        <dbReference type="ARBA" id="ARBA00032637"/>
    </source>
</evidence>
<evidence type="ECO:0000256" key="4">
    <source>
        <dbReference type="ARBA" id="ARBA00021420"/>
    </source>
</evidence>
<evidence type="ECO:0000256" key="1">
    <source>
        <dbReference type="ARBA" id="ARBA00001593"/>
    </source>
</evidence>
<keyword evidence="9" id="KW-0460">Magnesium</keyword>
<dbReference type="SMART" id="SM01079">
    <property type="entry name" value="CHASE"/>
    <property type="match status" value="1"/>
</dbReference>
<evidence type="ECO:0000256" key="13">
    <source>
        <dbReference type="ARBA" id="ARBA00023239"/>
    </source>
</evidence>
<protein>
    <recommendedName>
        <fullName evidence="4">Adenylate cyclase</fullName>
        <ecNumber evidence="3">4.6.1.1</ecNumber>
    </recommendedName>
    <alternativeName>
        <fullName evidence="14">ATP pyrophosphate-lyase</fullName>
    </alternativeName>
    <alternativeName>
        <fullName evidence="15">Adenylyl cyclase</fullName>
    </alternativeName>
</protein>
<feature type="domain" description="CHASE" evidence="20">
    <location>
        <begin position="146"/>
        <end position="242"/>
    </location>
</feature>
<dbReference type="SMART" id="SM00044">
    <property type="entry name" value="CYCc"/>
    <property type="match status" value="1"/>
</dbReference>
<keyword evidence="12 18" id="KW-0472">Membrane</keyword>
<dbReference type="Gene3D" id="3.30.70.1230">
    <property type="entry name" value="Nucleotide cyclase"/>
    <property type="match status" value="1"/>
</dbReference>
<evidence type="ECO:0000313" key="21">
    <source>
        <dbReference type="EMBL" id="HGG00575.1"/>
    </source>
</evidence>
<evidence type="ECO:0000256" key="12">
    <source>
        <dbReference type="ARBA" id="ARBA00023136"/>
    </source>
</evidence>
<feature type="domain" description="Guanylate cyclase" evidence="19">
    <location>
        <begin position="434"/>
        <end position="561"/>
    </location>
</feature>
<evidence type="ECO:0000256" key="11">
    <source>
        <dbReference type="ARBA" id="ARBA00022998"/>
    </source>
</evidence>
<feature type="transmembrane region" description="Helical" evidence="18">
    <location>
        <begin position="12"/>
        <end position="34"/>
    </location>
</feature>
<evidence type="ECO:0000256" key="14">
    <source>
        <dbReference type="ARBA" id="ARBA00032597"/>
    </source>
</evidence>
<comment type="subcellular location">
    <subcellularLocation>
        <location evidence="2">Membrane</location>
    </subcellularLocation>
</comment>
<evidence type="ECO:0000256" key="8">
    <source>
        <dbReference type="ARBA" id="ARBA00022840"/>
    </source>
</evidence>
<keyword evidence="7" id="KW-0547">Nucleotide-binding</keyword>
<dbReference type="InterPro" id="IPR001054">
    <property type="entry name" value="A/G_cyclase"/>
</dbReference>
<keyword evidence="6" id="KW-0479">Metal-binding</keyword>
<evidence type="ECO:0000256" key="2">
    <source>
        <dbReference type="ARBA" id="ARBA00004370"/>
    </source>
</evidence>
<dbReference type="Pfam" id="PF00211">
    <property type="entry name" value="Guanylate_cyc"/>
    <property type="match status" value="1"/>
</dbReference>
<name>A0A7C3VRZ1_9CYAN</name>
<evidence type="ECO:0000256" key="17">
    <source>
        <dbReference type="RuleBase" id="RU000405"/>
    </source>
</evidence>
<evidence type="ECO:0000256" key="3">
    <source>
        <dbReference type="ARBA" id="ARBA00012201"/>
    </source>
</evidence>
<comment type="similarity">
    <text evidence="17">Belongs to the adenylyl cyclase class-4/guanylyl cyclase family.</text>
</comment>
<evidence type="ECO:0000256" key="18">
    <source>
        <dbReference type="SAM" id="Phobius"/>
    </source>
</evidence>
<keyword evidence="5 18" id="KW-0812">Transmembrane</keyword>
<dbReference type="PROSITE" id="PS00452">
    <property type="entry name" value="GUANYLATE_CYCLASE_1"/>
    <property type="match status" value="1"/>
</dbReference>
<dbReference type="InterPro" id="IPR018297">
    <property type="entry name" value="A/G_cyclase_CS"/>
</dbReference>
<dbReference type="GO" id="GO:0005524">
    <property type="term" value="F:ATP binding"/>
    <property type="evidence" value="ECO:0007669"/>
    <property type="project" value="UniProtKB-KW"/>
</dbReference>
<dbReference type="GO" id="GO:0005886">
    <property type="term" value="C:plasma membrane"/>
    <property type="evidence" value="ECO:0007669"/>
    <property type="project" value="UniProtKB-ARBA"/>
</dbReference>
<dbReference type="FunFam" id="3.30.70.1230:FF:000033">
    <property type="entry name" value="Adenylate cyclase"/>
    <property type="match status" value="1"/>
</dbReference>
<dbReference type="InterPro" id="IPR006189">
    <property type="entry name" value="CHASE_dom"/>
</dbReference>
<evidence type="ECO:0000256" key="10">
    <source>
        <dbReference type="ARBA" id="ARBA00022989"/>
    </source>
</evidence>
<evidence type="ECO:0000256" key="6">
    <source>
        <dbReference type="ARBA" id="ARBA00022723"/>
    </source>
</evidence>
<dbReference type="PROSITE" id="PS50839">
    <property type="entry name" value="CHASE"/>
    <property type="match status" value="1"/>
</dbReference>